<dbReference type="Gene3D" id="2.130.10.10">
    <property type="entry name" value="YVTN repeat-like/Quinoprotein amine dehydrogenase"/>
    <property type="match status" value="1"/>
</dbReference>
<keyword evidence="4" id="KW-0677">Repeat</keyword>
<dbReference type="AlphaFoldDB" id="A0AA38VJW5"/>
<dbReference type="Pfam" id="PF08324">
    <property type="entry name" value="PUL"/>
    <property type="match status" value="1"/>
</dbReference>
<dbReference type="SUPFAM" id="SSF50978">
    <property type="entry name" value="WD40 repeat-like"/>
    <property type="match status" value="1"/>
</dbReference>
<dbReference type="PROSITE" id="PS51396">
    <property type="entry name" value="PUL"/>
    <property type="match status" value="1"/>
</dbReference>
<dbReference type="GO" id="GO:0043130">
    <property type="term" value="F:ubiquitin binding"/>
    <property type="evidence" value="ECO:0007669"/>
    <property type="project" value="TreeGrafter"/>
</dbReference>
<dbReference type="EMBL" id="JANBVO010000064">
    <property type="protein sequence ID" value="KAJ9131744.1"/>
    <property type="molecule type" value="Genomic_DNA"/>
</dbReference>
<evidence type="ECO:0000256" key="2">
    <source>
        <dbReference type="ARBA" id="ARBA00022490"/>
    </source>
</evidence>
<dbReference type="Proteomes" id="UP001174694">
    <property type="component" value="Unassembled WGS sequence"/>
</dbReference>
<dbReference type="InterPro" id="IPR001680">
    <property type="entry name" value="WD40_rpt"/>
</dbReference>
<accession>A0AA38VJW5</accession>
<dbReference type="InterPro" id="IPR011989">
    <property type="entry name" value="ARM-like"/>
</dbReference>
<comment type="caution">
    <text evidence="9">The sequence shown here is derived from an EMBL/GenBank/DDBJ whole genome shotgun (WGS) entry which is preliminary data.</text>
</comment>
<evidence type="ECO:0000256" key="6">
    <source>
        <dbReference type="SAM" id="MobiDB-lite"/>
    </source>
</evidence>
<evidence type="ECO:0000256" key="4">
    <source>
        <dbReference type="ARBA" id="ARBA00022737"/>
    </source>
</evidence>
<evidence type="ECO:0000259" key="8">
    <source>
        <dbReference type="PROSITE" id="PS51396"/>
    </source>
</evidence>
<dbReference type="Pfam" id="PF00400">
    <property type="entry name" value="WD40"/>
    <property type="match status" value="5"/>
</dbReference>
<evidence type="ECO:0000259" key="7">
    <source>
        <dbReference type="PROSITE" id="PS51394"/>
    </source>
</evidence>
<reference evidence="9" key="1">
    <citation type="submission" date="2022-07" db="EMBL/GenBank/DDBJ databases">
        <title>Fungi with potential for degradation of polypropylene.</title>
        <authorList>
            <person name="Gostincar C."/>
        </authorList>
    </citation>
    <scope>NUCLEOTIDE SEQUENCE</scope>
    <source>
        <strain evidence="9">EXF-13308</strain>
    </source>
</reference>
<dbReference type="FunFam" id="2.130.10.10:FF:000236">
    <property type="entry name" value="Polyubiquitin binding protein (Doa1/Ufd3)"/>
    <property type="match status" value="1"/>
</dbReference>
<dbReference type="InterPro" id="IPR013535">
    <property type="entry name" value="PUL_dom"/>
</dbReference>
<dbReference type="PROSITE" id="PS51394">
    <property type="entry name" value="PFU"/>
    <property type="match status" value="1"/>
</dbReference>
<dbReference type="GO" id="GO:0043161">
    <property type="term" value="P:proteasome-mediated ubiquitin-dependent protein catabolic process"/>
    <property type="evidence" value="ECO:0007669"/>
    <property type="project" value="TreeGrafter"/>
</dbReference>
<dbReference type="PROSITE" id="PS50082">
    <property type="entry name" value="WD_REPEATS_2"/>
    <property type="match status" value="3"/>
</dbReference>
<sequence length="804" mass="85903">MGDFKLSALLSGHDADVRAVSFPSPATVVSASRDRTVRIWRRVSLAPPVFDQSVLSQGHDFVNSLTCVPASPDYPDGLIVSGGKDSIIEVKKPTSTPADNAERLLVGHQHNICALDVSPDGKFIISGGWDGQARVWTIGKWDTELLLTGHGGKSVWGVLALDEHTVVTGCADEKIRIFDLRLGSDGEVQPRSIIFTSDVVRAVCKVPNGHSSGADIASAHNDGVIRLWKLAGQQVGELHGHESFIYSLTTLPSGEIVSSGEDRTVRIWKSLDCIQTITHPAISVWSVAANQESGDIVTGASDGIIRVFTRSQDRLADASSLSQWEESLKTSAIPQQQVGGINKEKLPSPEFLKTRAGKKEGQVQMIKEDDGSVTAHTWSMSEQQWLNVGTVVDAVGSNGKKVEYNGQSYDFVFDVDIEDGKPPLKLPYNLSENPYDRATRFLGDNDLPLTYLDNVANFIIENTKGATIGDNSRYTDPYGTGRYQPGASSPSQPSPQPRILPQLEYVGLIQAKFDPVLKKIVSINATMISAGRKDFALNPAEEATLREITTSLASAVPALPSTLPATAASPTPQPVLIPDYALALILKLVTQWPDSDRLPGLDLLRCITPSPSAAGLQDPQFGSLIDVALTAAFDTGGKINENCAMMTFRAIANAFYSEAGRVVAAANADKVVGYMEGVVGIDDSIVKGPIGQTNRNLGIALTTAAINYAVLAHATQKRGVKGPSPGPEVLGLMGNVLGRILLAQRDQEVTYRALTALGTIAAIGGEYKDALKSLGAEKWAKGAVAEASEDRVKKIGEEASTLLQ</sequence>
<dbReference type="GO" id="GO:0005737">
    <property type="term" value="C:cytoplasm"/>
    <property type="evidence" value="ECO:0007669"/>
    <property type="project" value="UniProtKB-SubCell"/>
</dbReference>
<evidence type="ECO:0000313" key="10">
    <source>
        <dbReference type="Proteomes" id="UP001174694"/>
    </source>
</evidence>
<feature type="domain" description="PUL" evidence="8">
    <location>
        <begin position="498"/>
        <end position="802"/>
    </location>
</feature>
<gene>
    <name evidence="9" type="ORF">NKR23_g11584</name>
</gene>
<evidence type="ECO:0000313" key="9">
    <source>
        <dbReference type="EMBL" id="KAJ9131744.1"/>
    </source>
</evidence>
<feature type="region of interest" description="Disordered" evidence="6">
    <location>
        <begin position="469"/>
        <end position="497"/>
    </location>
</feature>
<dbReference type="GO" id="GO:0005634">
    <property type="term" value="C:nucleus"/>
    <property type="evidence" value="ECO:0007669"/>
    <property type="project" value="TreeGrafter"/>
</dbReference>
<dbReference type="PROSITE" id="PS50294">
    <property type="entry name" value="WD_REPEATS_REGION"/>
    <property type="match status" value="3"/>
</dbReference>
<dbReference type="Pfam" id="PF09070">
    <property type="entry name" value="PFU"/>
    <property type="match status" value="1"/>
</dbReference>
<dbReference type="PANTHER" id="PTHR19849">
    <property type="entry name" value="PHOSPHOLIPASE A-2-ACTIVATING PROTEIN"/>
    <property type="match status" value="1"/>
</dbReference>
<evidence type="ECO:0000256" key="5">
    <source>
        <dbReference type="PROSITE-ProRule" id="PRU00221"/>
    </source>
</evidence>
<keyword evidence="3 5" id="KW-0853">WD repeat</keyword>
<keyword evidence="10" id="KW-1185">Reference proteome</keyword>
<dbReference type="GO" id="GO:0010992">
    <property type="term" value="P:ubiquitin recycling"/>
    <property type="evidence" value="ECO:0007669"/>
    <property type="project" value="TreeGrafter"/>
</dbReference>
<dbReference type="InterPro" id="IPR015943">
    <property type="entry name" value="WD40/YVTN_repeat-like_dom_sf"/>
</dbReference>
<keyword evidence="2" id="KW-0963">Cytoplasm</keyword>
<evidence type="ECO:0000256" key="1">
    <source>
        <dbReference type="ARBA" id="ARBA00004496"/>
    </source>
</evidence>
<proteinExistence type="predicted"/>
<dbReference type="InterPro" id="IPR038122">
    <property type="entry name" value="PFU_sf"/>
</dbReference>
<feature type="domain" description="PFU" evidence="7">
    <location>
        <begin position="377"/>
        <end position="473"/>
    </location>
</feature>
<dbReference type="CDD" id="cd00200">
    <property type="entry name" value="WD40"/>
    <property type="match status" value="1"/>
</dbReference>
<dbReference type="SMART" id="SM00320">
    <property type="entry name" value="WD40"/>
    <property type="match status" value="6"/>
</dbReference>
<feature type="repeat" description="WD" evidence="5">
    <location>
        <begin position="10"/>
        <end position="40"/>
    </location>
</feature>
<dbReference type="InterPro" id="IPR015155">
    <property type="entry name" value="PFU"/>
</dbReference>
<dbReference type="PANTHER" id="PTHR19849:SF0">
    <property type="entry name" value="PHOSPHOLIPASE A-2-ACTIVATING PROTEIN"/>
    <property type="match status" value="1"/>
</dbReference>
<name>A0AA38VJW5_9PEZI</name>
<evidence type="ECO:0000256" key="3">
    <source>
        <dbReference type="ARBA" id="ARBA00022574"/>
    </source>
</evidence>
<organism evidence="9 10">
    <name type="scientific">Pleurostoma richardsiae</name>
    <dbReference type="NCBI Taxonomy" id="41990"/>
    <lineage>
        <taxon>Eukaryota</taxon>
        <taxon>Fungi</taxon>
        <taxon>Dikarya</taxon>
        <taxon>Ascomycota</taxon>
        <taxon>Pezizomycotina</taxon>
        <taxon>Sordariomycetes</taxon>
        <taxon>Sordariomycetidae</taxon>
        <taxon>Calosphaeriales</taxon>
        <taxon>Pleurostomataceae</taxon>
        <taxon>Pleurostoma</taxon>
    </lineage>
</organism>
<feature type="repeat" description="WD" evidence="5">
    <location>
        <begin position="105"/>
        <end position="138"/>
    </location>
</feature>
<feature type="repeat" description="WD" evidence="5">
    <location>
        <begin position="238"/>
        <end position="269"/>
    </location>
</feature>
<dbReference type="InterPro" id="IPR036322">
    <property type="entry name" value="WD40_repeat_dom_sf"/>
</dbReference>
<comment type="subcellular location">
    <subcellularLocation>
        <location evidence="1">Cytoplasm</location>
    </subcellularLocation>
</comment>
<dbReference type="Gene3D" id="1.25.10.10">
    <property type="entry name" value="Leucine-rich Repeat Variant"/>
    <property type="match status" value="1"/>
</dbReference>
<dbReference type="Gene3D" id="3.10.20.870">
    <property type="entry name" value="PFU (PLAA family ubiquitin binding), C-terminal domain"/>
    <property type="match status" value="1"/>
</dbReference>
<protein>
    <submittedName>
        <fullName evidence="9">Ubiquitin homeostasis protein lub1</fullName>
    </submittedName>
</protein>